<comment type="caution">
    <text evidence="8">The sequence shown here is derived from an EMBL/GenBank/DDBJ whole genome shotgun (WGS) entry which is preliminary data.</text>
</comment>
<protein>
    <submittedName>
        <fullName evidence="8">Glycoside hydrolase family 97 protein</fullName>
    </submittedName>
</protein>
<dbReference type="GO" id="GO:0030246">
    <property type="term" value="F:carbohydrate binding"/>
    <property type="evidence" value="ECO:0007669"/>
    <property type="project" value="InterPro"/>
</dbReference>
<feature type="domain" description="Glycosyl-hydrolase 97 catalytic" evidence="5">
    <location>
        <begin position="295"/>
        <end position="460"/>
    </location>
</feature>
<proteinExistence type="predicted"/>
<evidence type="ECO:0000313" key="9">
    <source>
        <dbReference type="Proteomes" id="UP000559626"/>
    </source>
</evidence>
<evidence type="ECO:0000259" key="6">
    <source>
        <dbReference type="Pfam" id="PF14508"/>
    </source>
</evidence>
<feature type="domain" description="Glycosyl-hydrolase 97 N-terminal" evidence="6">
    <location>
        <begin position="26"/>
        <end position="278"/>
    </location>
</feature>
<dbReference type="PANTHER" id="PTHR35803">
    <property type="entry name" value="GLUCAN 1,4-ALPHA-GLUCOSIDASE SUSB-RELATED"/>
    <property type="match status" value="1"/>
</dbReference>
<dbReference type="InterPro" id="IPR029486">
    <property type="entry name" value="GH97_N"/>
</dbReference>
<dbReference type="Gene3D" id="3.20.20.70">
    <property type="entry name" value="Aldolase class I"/>
    <property type="match status" value="1"/>
</dbReference>
<dbReference type="Pfam" id="PF14508">
    <property type="entry name" value="GH97_N"/>
    <property type="match status" value="1"/>
</dbReference>
<comment type="cofactor">
    <cofactor evidence="1">
        <name>Ca(2+)</name>
        <dbReference type="ChEBI" id="CHEBI:29108"/>
    </cofactor>
</comment>
<dbReference type="GO" id="GO:0016787">
    <property type="term" value="F:hydrolase activity"/>
    <property type="evidence" value="ECO:0007669"/>
    <property type="project" value="UniProtKB-KW"/>
</dbReference>
<dbReference type="InterPro" id="IPR017853">
    <property type="entry name" value="GH"/>
</dbReference>
<dbReference type="Pfam" id="PF14509">
    <property type="entry name" value="GH97_C"/>
    <property type="match status" value="1"/>
</dbReference>
<dbReference type="Pfam" id="PF10566">
    <property type="entry name" value="Glyco_hydro_97"/>
    <property type="match status" value="1"/>
</dbReference>
<feature type="domain" description="Glycosyl-hydrolase 97 C-terminal oligomerisation" evidence="7">
    <location>
        <begin position="558"/>
        <end position="653"/>
    </location>
</feature>
<dbReference type="InterPro" id="IPR019563">
    <property type="entry name" value="GH97_catalytic"/>
</dbReference>
<keyword evidence="9" id="KW-1185">Reference proteome</keyword>
<dbReference type="Gene3D" id="2.70.98.10">
    <property type="match status" value="1"/>
</dbReference>
<feature type="signal peptide" evidence="4">
    <location>
        <begin position="1"/>
        <end position="20"/>
    </location>
</feature>
<dbReference type="RefSeq" id="WP_169531150.1">
    <property type="nucleotide sequence ID" value="NZ_JABBGH010000002.1"/>
</dbReference>
<feature type="chain" id="PRO_5031290018" evidence="4">
    <location>
        <begin position="21"/>
        <end position="657"/>
    </location>
</feature>
<dbReference type="InterPro" id="IPR029483">
    <property type="entry name" value="GH97_C"/>
</dbReference>
<sequence>MPTRLLLLLAAWLLALSAFAQKSLVLRSPDGQLTYRFRLTPQAPVYTVDFHGKRVVEESTLGLVFRQGGAWGAGLRVLAAQPAAVDEYYTLPVGKASRVRNHYRQLTLALQEPAGARRLVHLVVRAYDDGLAFRYEFPAQAGWAGYELTAENSSFRLAGNPTLLTLQRPNYTTSHEGFYSRLPLGQVRPDTLLDLPTLAEYPGGPYLALTEAAVRDYATLYLSPHEGVLTSRLSPLPGQTEVKVQATLPHRSPWRVLLLGQQVGRLLESNIITSLNEPPSLDFSWLKPGKSDFHWWNGDILPDTIFPPGRNFEFNQYYIDFCAAHGIDYHSVIGYGNAAWYQNDGEGYAPGPHTDVTQPVPGLDMARLGAYARSKGVGLRVWVHWQPFYAQLDKALAQFEAWGVQGMMVDFMDRDDQQMVNMQEEMLRKAAQHHIHIQFHGAAKPTGLARTYPNELTREGTLNYENNKWGPAMAPDHDLNMPFTRLLAGPTDYHLGGFRAVPPAQFRPQYTRPLMVGTRCHMLAMYVVLESYLGMVCDYPAAYEGQPGYEFIRALPTVWDETRAPLAEVAQYVCVARRKGADWYVGALTGSQARTLALKLDFLPPGQYEATLFADAPDVATAPNHLLKTTLAVSRQTTLPLALAAGGGQVLLLKKLK</sequence>
<dbReference type="InterPro" id="IPR014718">
    <property type="entry name" value="GH-type_carb-bd"/>
</dbReference>
<dbReference type="AlphaFoldDB" id="A0A7Y0FMQ6"/>
<dbReference type="InterPro" id="IPR013785">
    <property type="entry name" value="Aldolase_TIM"/>
</dbReference>
<evidence type="ECO:0000259" key="5">
    <source>
        <dbReference type="Pfam" id="PF10566"/>
    </source>
</evidence>
<comment type="subunit">
    <text evidence="2">Monomer.</text>
</comment>
<evidence type="ECO:0000256" key="1">
    <source>
        <dbReference type="ARBA" id="ARBA00001913"/>
    </source>
</evidence>
<evidence type="ECO:0000313" key="8">
    <source>
        <dbReference type="EMBL" id="NML65670.1"/>
    </source>
</evidence>
<evidence type="ECO:0000256" key="3">
    <source>
        <dbReference type="ARBA" id="ARBA00022837"/>
    </source>
</evidence>
<dbReference type="Proteomes" id="UP000559626">
    <property type="component" value="Unassembled WGS sequence"/>
</dbReference>
<dbReference type="InterPro" id="IPR052720">
    <property type="entry name" value="Glycosyl_hydrolase_97"/>
</dbReference>
<keyword evidence="4" id="KW-0732">Signal</keyword>
<organism evidence="8 9">
    <name type="scientific">Hymenobacter polaris</name>
    <dbReference type="NCBI Taxonomy" id="2682546"/>
    <lineage>
        <taxon>Bacteria</taxon>
        <taxon>Pseudomonadati</taxon>
        <taxon>Bacteroidota</taxon>
        <taxon>Cytophagia</taxon>
        <taxon>Cytophagales</taxon>
        <taxon>Hymenobacteraceae</taxon>
        <taxon>Hymenobacter</taxon>
    </lineage>
</organism>
<evidence type="ECO:0000259" key="7">
    <source>
        <dbReference type="Pfam" id="PF14509"/>
    </source>
</evidence>
<dbReference type="SUPFAM" id="SSF51445">
    <property type="entry name" value="(Trans)glycosidases"/>
    <property type="match status" value="1"/>
</dbReference>
<dbReference type="EMBL" id="JABBGH010000002">
    <property type="protein sequence ID" value="NML65670.1"/>
    <property type="molecule type" value="Genomic_DNA"/>
</dbReference>
<reference evidence="8 9" key="1">
    <citation type="submission" date="2020-04" db="EMBL/GenBank/DDBJ databases">
        <title>Hymenobacter polaris sp. nov., isolated from Arctic soil.</title>
        <authorList>
            <person name="Dahal R.H."/>
        </authorList>
    </citation>
    <scope>NUCLEOTIDE SEQUENCE [LARGE SCALE GENOMIC DNA]</scope>
    <source>
        <strain evidence="8 9">RP-2-7</strain>
    </source>
</reference>
<evidence type="ECO:0000256" key="2">
    <source>
        <dbReference type="ARBA" id="ARBA00011245"/>
    </source>
</evidence>
<name>A0A7Y0FMQ6_9BACT</name>
<accession>A0A7Y0FMQ6</accession>
<keyword evidence="8" id="KW-0378">Hydrolase</keyword>
<keyword evidence="3" id="KW-0106">Calcium</keyword>
<dbReference type="PANTHER" id="PTHR35803:SF2">
    <property type="entry name" value="RETAINING ALPHA-GALACTOSIDASE"/>
    <property type="match status" value="1"/>
</dbReference>
<evidence type="ECO:0000256" key="4">
    <source>
        <dbReference type="SAM" id="SignalP"/>
    </source>
</evidence>
<gene>
    <name evidence="8" type="ORF">HHL22_10685</name>
</gene>